<accession>A0AC35TMV2</accession>
<dbReference type="WBParaSite" id="RSKR_0000217700.1">
    <property type="protein sequence ID" value="RSKR_0000217700.1"/>
    <property type="gene ID" value="RSKR_0000217700"/>
</dbReference>
<proteinExistence type="predicted"/>
<name>A0AC35TMV2_9BILA</name>
<reference evidence="2" key="1">
    <citation type="submission" date="2016-11" db="UniProtKB">
        <authorList>
            <consortium name="WormBaseParasite"/>
        </authorList>
    </citation>
    <scope>IDENTIFICATION</scope>
    <source>
        <strain evidence="2">KR3021</strain>
    </source>
</reference>
<protein>
    <submittedName>
        <fullName evidence="2">TIL domain-containing protein</fullName>
    </submittedName>
</protein>
<sequence length="224" mass="25160">MILFLITTVLLYSVECQVKPSPIASRYNCFGNFTYFSRGFIENYCSPAHPNSNSEDPGCFCPKNMAITPDNTCVNIRDCPRTTNKPPTTKTPIKPICTISNEIEDRCGDVCEHTCQNKDENFYCGRKCGAIQCVCNYDKGFVRDDYGQCVLREQCDSSPGPIPVCPQKNEIFDQCGNNCERTCETAYLRNLCIKKCGDPSCSCDFDHGFVRNKKGICIPIEYCS</sequence>
<dbReference type="Proteomes" id="UP000095286">
    <property type="component" value="Unplaced"/>
</dbReference>
<evidence type="ECO:0000313" key="2">
    <source>
        <dbReference type="WBParaSite" id="RSKR_0000217700.1"/>
    </source>
</evidence>
<organism evidence="1 2">
    <name type="scientific">Rhabditophanes sp. KR3021</name>
    <dbReference type="NCBI Taxonomy" id="114890"/>
    <lineage>
        <taxon>Eukaryota</taxon>
        <taxon>Metazoa</taxon>
        <taxon>Ecdysozoa</taxon>
        <taxon>Nematoda</taxon>
        <taxon>Chromadorea</taxon>
        <taxon>Rhabditida</taxon>
        <taxon>Tylenchina</taxon>
        <taxon>Panagrolaimomorpha</taxon>
        <taxon>Strongyloidoidea</taxon>
        <taxon>Alloionematidae</taxon>
        <taxon>Rhabditophanes</taxon>
    </lineage>
</organism>
<evidence type="ECO:0000313" key="1">
    <source>
        <dbReference type="Proteomes" id="UP000095286"/>
    </source>
</evidence>